<name>A0ABW0K8I9_9BACL</name>
<organism evidence="2 3">
    <name type="scientific">Paenibacillus aestuarii</name>
    <dbReference type="NCBI Taxonomy" id="516965"/>
    <lineage>
        <taxon>Bacteria</taxon>
        <taxon>Bacillati</taxon>
        <taxon>Bacillota</taxon>
        <taxon>Bacilli</taxon>
        <taxon>Bacillales</taxon>
        <taxon>Paenibacillaceae</taxon>
        <taxon>Paenibacillus</taxon>
    </lineage>
</organism>
<keyword evidence="1" id="KW-1133">Transmembrane helix</keyword>
<evidence type="ECO:0000256" key="1">
    <source>
        <dbReference type="SAM" id="Phobius"/>
    </source>
</evidence>
<protein>
    <submittedName>
        <fullName evidence="2">Uncharacterized protein</fullName>
    </submittedName>
</protein>
<keyword evidence="1" id="KW-0812">Transmembrane</keyword>
<reference evidence="3" key="1">
    <citation type="journal article" date="2019" name="Int. J. Syst. Evol. Microbiol.">
        <title>The Global Catalogue of Microorganisms (GCM) 10K type strain sequencing project: providing services to taxonomists for standard genome sequencing and annotation.</title>
        <authorList>
            <consortium name="The Broad Institute Genomics Platform"/>
            <consortium name="The Broad Institute Genome Sequencing Center for Infectious Disease"/>
            <person name="Wu L."/>
            <person name="Ma J."/>
        </authorList>
    </citation>
    <scope>NUCLEOTIDE SEQUENCE [LARGE SCALE GENOMIC DNA]</scope>
    <source>
        <strain evidence="3">KACC 11904</strain>
    </source>
</reference>
<sequence length="67" mass="7117">MDKLVIGIIIVILLVGATFWVFNNDSGINKGIENGGKSVYTKTTKFDYSGTSAPGTANHGTEWVATP</sequence>
<comment type="caution">
    <text evidence="2">The sequence shown here is derived from an EMBL/GenBank/DDBJ whole genome shotgun (WGS) entry which is preliminary data.</text>
</comment>
<feature type="transmembrane region" description="Helical" evidence="1">
    <location>
        <begin position="6"/>
        <end position="22"/>
    </location>
</feature>
<gene>
    <name evidence="2" type="ORF">ACFPOG_12615</name>
</gene>
<evidence type="ECO:0000313" key="2">
    <source>
        <dbReference type="EMBL" id="MFC5449107.1"/>
    </source>
</evidence>
<keyword evidence="1" id="KW-0472">Membrane</keyword>
<dbReference type="EMBL" id="JBHSMJ010000017">
    <property type="protein sequence ID" value="MFC5449107.1"/>
    <property type="molecule type" value="Genomic_DNA"/>
</dbReference>
<dbReference type="RefSeq" id="WP_377524715.1">
    <property type="nucleotide sequence ID" value="NZ_JBHSMJ010000017.1"/>
</dbReference>
<accession>A0ABW0K8I9</accession>
<evidence type="ECO:0000313" key="3">
    <source>
        <dbReference type="Proteomes" id="UP001596044"/>
    </source>
</evidence>
<dbReference type="Proteomes" id="UP001596044">
    <property type="component" value="Unassembled WGS sequence"/>
</dbReference>
<keyword evidence="3" id="KW-1185">Reference proteome</keyword>
<proteinExistence type="predicted"/>